<keyword evidence="2" id="KW-1185">Reference proteome</keyword>
<sequence>MMLCMPLSDDVVYLGDCNVDFLMVDNPGTEYFNNMLDSLNLHQIIIEPTRLSINRNSLIDIVVTSNLSLIKQSNVLHCDLSDHELLRCDTLSLEDIFYENDIEQKILILVGRLKTLFDKHAPWQQLTITRKPTPWLTDNVKLLITLRDKAKDRFKRTKSAAA</sequence>
<dbReference type="EMBL" id="VTPC01090221">
    <property type="protein sequence ID" value="KAF2884119.1"/>
    <property type="molecule type" value="Genomic_DNA"/>
</dbReference>
<dbReference type="OrthoDB" id="6781885at2759"/>
<evidence type="ECO:0000313" key="1">
    <source>
        <dbReference type="EMBL" id="KAF2884119.1"/>
    </source>
</evidence>
<dbReference type="AlphaFoldDB" id="A0A8K0CDF7"/>
<dbReference type="InterPro" id="IPR036691">
    <property type="entry name" value="Endo/exonu/phosph_ase_sf"/>
</dbReference>
<accession>A0A8K0CDF7</accession>
<evidence type="ECO:0008006" key="3">
    <source>
        <dbReference type="Google" id="ProtNLM"/>
    </source>
</evidence>
<reference evidence="1" key="1">
    <citation type="submission" date="2019-08" db="EMBL/GenBank/DDBJ databases">
        <title>The genome of the North American firefly Photinus pyralis.</title>
        <authorList>
            <consortium name="Photinus pyralis genome working group"/>
            <person name="Fallon T.R."/>
            <person name="Sander Lower S.E."/>
            <person name="Weng J.-K."/>
        </authorList>
    </citation>
    <scope>NUCLEOTIDE SEQUENCE</scope>
    <source>
        <strain evidence="1">TRF0915ILg1</strain>
        <tissue evidence="1">Whole body</tissue>
    </source>
</reference>
<organism evidence="1 2">
    <name type="scientific">Ignelater luminosus</name>
    <name type="common">Cucubano</name>
    <name type="synonym">Pyrophorus luminosus</name>
    <dbReference type="NCBI Taxonomy" id="2038154"/>
    <lineage>
        <taxon>Eukaryota</taxon>
        <taxon>Metazoa</taxon>
        <taxon>Ecdysozoa</taxon>
        <taxon>Arthropoda</taxon>
        <taxon>Hexapoda</taxon>
        <taxon>Insecta</taxon>
        <taxon>Pterygota</taxon>
        <taxon>Neoptera</taxon>
        <taxon>Endopterygota</taxon>
        <taxon>Coleoptera</taxon>
        <taxon>Polyphaga</taxon>
        <taxon>Elateriformia</taxon>
        <taxon>Elateroidea</taxon>
        <taxon>Elateridae</taxon>
        <taxon>Agrypninae</taxon>
        <taxon>Pyrophorini</taxon>
        <taxon>Ignelater</taxon>
    </lineage>
</organism>
<protein>
    <recommendedName>
        <fullName evidence="3">Endonuclease/exonuclease/phosphatase domain-containing protein</fullName>
    </recommendedName>
</protein>
<comment type="caution">
    <text evidence="1">The sequence shown here is derived from an EMBL/GenBank/DDBJ whole genome shotgun (WGS) entry which is preliminary data.</text>
</comment>
<proteinExistence type="predicted"/>
<dbReference type="Gene3D" id="3.60.10.10">
    <property type="entry name" value="Endonuclease/exonuclease/phosphatase"/>
    <property type="match status" value="1"/>
</dbReference>
<evidence type="ECO:0000313" key="2">
    <source>
        <dbReference type="Proteomes" id="UP000801492"/>
    </source>
</evidence>
<name>A0A8K0CDF7_IGNLU</name>
<gene>
    <name evidence="1" type="ORF">ILUMI_22053</name>
</gene>
<dbReference type="SUPFAM" id="SSF56219">
    <property type="entry name" value="DNase I-like"/>
    <property type="match status" value="1"/>
</dbReference>
<dbReference type="Proteomes" id="UP000801492">
    <property type="component" value="Unassembled WGS sequence"/>
</dbReference>